<organism evidence="7 8">
    <name type="scientific">Fusarium vanettenii (strain ATCC MYA-4622 / CBS 123669 / FGSC 9596 / NRRL 45880 / 77-13-4)</name>
    <name type="common">Fusarium solani subsp. pisi</name>
    <dbReference type="NCBI Taxonomy" id="660122"/>
    <lineage>
        <taxon>Eukaryota</taxon>
        <taxon>Fungi</taxon>
        <taxon>Dikarya</taxon>
        <taxon>Ascomycota</taxon>
        <taxon>Pezizomycotina</taxon>
        <taxon>Sordariomycetes</taxon>
        <taxon>Hypocreomycetidae</taxon>
        <taxon>Hypocreales</taxon>
        <taxon>Nectriaceae</taxon>
        <taxon>Fusarium</taxon>
        <taxon>Fusarium solani species complex</taxon>
        <taxon>Fusarium vanettenii</taxon>
    </lineage>
</organism>
<proteinExistence type="inferred from homology"/>
<dbReference type="EMBL" id="GG698915">
    <property type="protein sequence ID" value="EEU38606.1"/>
    <property type="molecule type" value="Genomic_DNA"/>
</dbReference>
<evidence type="ECO:0000256" key="1">
    <source>
        <dbReference type="ARBA" id="ARBA00004141"/>
    </source>
</evidence>
<protein>
    <recommendedName>
        <fullName evidence="6">TM2 domain-containing protein</fullName>
    </recommendedName>
</protein>
<evidence type="ECO:0000256" key="4">
    <source>
        <dbReference type="ARBA" id="ARBA00022989"/>
    </source>
</evidence>
<accession>C7ZBQ8</accession>
<dbReference type="InParanoid" id="C7ZBQ8"/>
<dbReference type="AlphaFoldDB" id="C7ZBQ8"/>
<dbReference type="Proteomes" id="UP000005206">
    <property type="component" value="Chromosome 14"/>
</dbReference>
<dbReference type="KEGG" id="nhe:NECHADRAFT_88495"/>
<dbReference type="InterPro" id="IPR007829">
    <property type="entry name" value="TM2"/>
</dbReference>
<comment type="subcellular location">
    <subcellularLocation>
        <location evidence="1">Membrane</location>
        <topology evidence="1">Multi-pass membrane protein</topology>
    </subcellularLocation>
</comment>
<gene>
    <name evidence="7" type="ORF">NECHADRAFT_88495</name>
</gene>
<reference evidence="7 8" key="1">
    <citation type="journal article" date="2009" name="PLoS Genet.">
        <title>The genome of Nectria haematococca: contribution of supernumerary chromosomes to gene expansion.</title>
        <authorList>
            <person name="Coleman J.J."/>
            <person name="Rounsley S.D."/>
            <person name="Rodriguez-Carres M."/>
            <person name="Kuo A."/>
            <person name="Wasmann C.C."/>
            <person name="Grimwood J."/>
            <person name="Schmutz J."/>
            <person name="Taga M."/>
            <person name="White G.J."/>
            <person name="Zhou S."/>
            <person name="Schwartz D.C."/>
            <person name="Freitag M."/>
            <person name="Ma L.J."/>
            <person name="Danchin E.G."/>
            <person name="Henrissat B."/>
            <person name="Coutinho P.M."/>
            <person name="Nelson D.R."/>
            <person name="Straney D."/>
            <person name="Napoli C.A."/>
            <person name="Barker B.M."/>
            <person name="Gribskov M."/>
            <person name="Rep M."/>
            <person name="Kroken S."/>
            <person name="Molnar I."/>
            <person name="Rensing C."/>
            <person name="Kennell J.C."/>
            <person name="Zamora J."/>
            <person name="Farman M.L."/>
            <person name="Selker E.U."/>
            <person name="Salamov A."/>
            <person name="Shapiro H."/>
            <person name="Pangilinan J."/>
            <person name="Lindquist E."/>
            <person name="Lamers C."/>
            <person name="Grigoriev I.V."/>
            <person name="Geiser D.M."/>
            <person name="Covert S.F."/>
            <person name="Temporini E."/>
            <person name="Vanetten H.D."/>
        </authorList>
    </citation>
    <scope>NUCLEOTIDE SEQUENCE [LARGE SCALE GENOMIC DNA]</scope>
    <source>
        <strain evidence="8">ATCC MYA-4622 / CBS 123669 / FGSC 9596 / NRRL 45880 / 77-13-4</strain>
    </source>
</reference>
<dbReference type="GO" id="GO:0016020">
    <property type="term" value="C:membrane"/>
    <property type="evidence" value="ECO:0007669"/>
    <property type="project" value="UniProtKB-SubCell"/>
</dbReference>
<dbReference type="PANTHER" id="PTHR21016">
    <property type="entry name" value="BETA-AMYLOID BINDING PROTEIN-RELATED"/>
    <property type="match status" value="1"/>
</dbReference>
<dbReference type="GeneID" id="9670642"/>
<sequence>MPLLLLFTLSSVHRIIHPFKLSDPTASLLLDPNATQTSRISGREKGCRAKPSERRCLSCAPTLEAGSWGLSDDGPGRYYGIRYIRTVAAGVKPFDLAKRSWGGFNERPTTAKCYQQERTAMILSFLLGSFGVDQFYAHHWPLAVFKLLTLGGGGVWWLVDVILWMVGGVYGTPGCPGGGKHGWQY</sequence>
<dbReference type="HOGENOM" id="CLU_1461700_0_0_1"/>
<dbReference type="VEuPathDB" id="FungiDB:NECHADRAFT_88495"/>
<keyword evidence="8" id="KW-1185">Reference proteome</keyword>
<comment type="similarity">
    <text evidence="2">Belongs to the TM2 family.</text>
</comment>
<keyword evidence="4" id="KW-1133">Transmembrane helix</keyword>
<dbReference type="InterPro" id="IPR050932">
    <property type="entry name" value="TM2D1-3-like"/>
</dbReference>
<dbReference type="PANTHER" id="PTHR21016:SF25">
    <property type="entry name" value="TM2 DOMAIN-CONTAINING PROTEIN DDB_G0277895-RELATED"/>
    <property type="match status" value="1"/>
</dbReference>
<evidence type="ECO:0000256" key="5">
    <source>
        <dbReference type="ARBA" id="ARBA00023136"/>
    </source>
</evidence>
<feature type="domain" description="TM2" evidence="6">
    <location>
        <begin position="119"/>
        <end position="162"/>
    </location>
</feature>
<dbReference type="OrthoDB" id="5099918at2759"/>
<evidence type="ECO:0000313" key="8">
    <source>
        <dbReference type="Proteomes" id="UP000005206"/>
    </source>
</evidence>
<name>C7ZBQ8_FUSV7</name>
<dbReference type="eggNOG" id="ENOG502T1IV">
    <property type="taxonomic scope" value="Eukaryota"/>
</dbReference>
<keyword evidence="5" id="KW-0472">Membrane</keyword>
<evidence type="ECO:0000259" key="6">
    <source>
        <dbReference type="Pfam" id="PF05154"/>
    </source>
</evidence>
<dbReference type="RefSeq" id="XP_003044319.1">
    <property type="nucleotide sequence ID" value="XM_003044273.1"/>
</dbReference>
<evidence type="ECO:0000313" key="7">
    <source>
        <dbReference type="EMBL" id="EEU38606.1"/>
    </source>
</evidence>
<evidence type="ECO:0000256" key="2">
    <source>
        <dbReference type="ARBA" id="ARBA00008284"/>
    </source>
</evidence>
<keyword evidence="3" id="KW-0812">Transmembrane</keyword>
<dbReference type="Pfam" id="PF05154">
    <property type="entry name" value="TM2"/>
    <property type="match status" value="1"/>
</dbReference>
<evidence type="ECO:0000256" key="3">
    <source>
        <dbReference type="ARBA" id="ARBA00022692"/>
    </source>
</evidence>